<evidence type="ECO:0000313" key="1">
    <source>
        <dbReference type="EMBL" id="SVD85828.1"/>
    </source>
</evidence>
<protein>
    <recommendedName>
        <fullName evidence="2">DJ-1/PfpI domain-containing protein</fullName>
    </recommendedName>
</protein>
<name>A0A382YTH2_9ZZZZ</name>
<organism evidence="1">
    <name type="scientific">marine metagenome</name>
    <dbReference type="NCBI Taxonomy" id="408172"/>
    <lineage>
        <taxon>unclassified sequences</taxon>
        <taxon>metagenomes</taxon>
        <taxon>ecological metagenomes</taxon>
    </lineage>
</organism>
<reference evidence="1" key="1">
    <citation type="submission" date="2018-05" db="EMBL/GenBank/DDBJ databases">
        <authorList>
            <person name="Lanie J.A."/>
            <person name="Ng W.-L."/>
            <person name="Kazmierczak K.M."/>
            <person name="Andrzejewski T.M."/>
            <person name="Davidsen T.M."/>
            <person name="Wayne K.J."/>
            <person name="Tettelin H."/>
            <person name="Glass J.I."/>
            <person name="Rusch D."/>
            <person name="Podicherti R."/>
            <person name="Tsui H.-C.T."/>
            <person name="Winkler M.E."/>
        </authorList>
    </citation>
    <scope>NUCLEOTIDE SEQUENCE</scope>
</reference>
<evidence type="ECO:0008006" key="2">
    <source>
        <dbReference type="Google" id="ProtNLM"/>
    </source>
</evidence>
<dbReference type="AlphaFoldDB" id="A0A382YTH2"/>
<accession>A0A382YTH2</accession>
<gene>
    <name evidence="1" type="ORF">METZ01_LOCUS438682</name>
</gene>
<feature type="non-terminal residue" evidence="1">
    <location>
        <position position="49"/>
    </location>
</feature>
<proteinExistence type="predicted"/>
<sequence>MKIIIVTPSLEQYDAVSNDVLGQHKYLVEASYQVEIFSESSHDSIRPLL</sequence>
<dbReference type="EMBL" id="UINC01177940">
    <property type="protein sequence ID" value="SVD85828.1"/>
    <property type="molecule type" value="Genomic_DNA"/>
</dbReference>